<feature type="region of interest" description="Disordered" evidence="1">
    <location>
        <begin position="61"/>
        <end position="90"/>
    </location>
</feature>
<protein>
    <submittedName>
        <fullName evidence="2">Uncharacterized protein</fullName>
    </submittedName>
</protein>
<evidence type="ECO:0000256" key="1">
    <source>
        <dbReference type="SAM" id="MobiDB-lite"/>
    </source>
</evidence>
<evidence type="ECO:0000313" key="2">
    <source>
        <dbReference type="EMBL" id="JAA72089.1"/>
    </source>
</evidence>
<accession>A0A0K8RND6</accession>
<reference evidence="2" key="1">
    <citation type="submission" date="2012-12" db="EMBL/GenBank/DDBJ databases">
        <title>Identification and characterization of a phenylalanine ammonia-lyase gene family in Isatis indigotica Fort.</title>
        <authorList>
            <person name="Liu Q."/>
            <person name="Chen J."/>
            <person name="Zhou X."/>
            <person name="Di P."/>
            <person name="Xiao Y."/>
            <person name="Xuan H."/>
            <person name="Zhang L."/>
            <person name="Chen W."/>
        </authorList>
    </citation>
    <scope>NUCLEOTIDE SEQUENCE</scope>
    <source>
        <tissue evidence="2">Salivary gland</tissue>
    </source>
</reference>
<proteinExistence type="evidence at transcript level"/>
<sequence length="90" mass="9430">MISGLRVLNFSMHRIAPSTRLISTTTGLKGYGFAKCGLESDTSGPLSSPSGLKRVSYARVKKTQPAGGPAGGFRPLKDTSCKEPGTKNSD</sequence>
<feature type="compositionally biased region" description="Basic and acidic residues" evidence="1">
    <location>
        <begin position="75"/>
        <end position="90"/>
    </location>
</feature>
<dbReference type="EMBL" id="GADI01001719">
    <property type="protein sequence ID" value="JAA72089.1"/>
    <property type="molecule type" value="mRNA"/>
</dbReference>
<organism evidence="2">
    <name type="scientific">Ixodes ricinus</name>
    <name type="common">Common tick</name>
    <name type="synonym">Acarus ricinus</name>
    <dbReference type="NCBI Taxonomy" id="34613"/>
    <lineage>
        <taxon>Eukaryota</taxon>
        <taxon>Metazoa</taxon>
        <taxon>Ecdysozoa</taxon>
        <taxon>Arthropoda</taxon>
        <taxon>Chelicerata</taxon>
        <taxon>Arachnida</taxon>
        <taxon>Acari</taxon>
        <taxon>Parasitiformes</taxon>
        <taxon>Ixodida</taxon>
        <taxon>Ixodoidea</taxon>
        <taxon>Ixodidae</taxon>
        <taxon>Ixodinae</taxon>
        <taxon>Ixodes</taxon>
    </lineage>
</organism>
<name>A0A0K8RND6_IXORI</name>
<dbReference type="AlphaFoldDB" id="A0A0K8RND6"/>